<dbReference type="FunFam" id="1.20.1250.20:FF:000013">
    <property type="entry name" value="MFS general substrate transporter"/>
    <property type="match status" value="1"/>
</dbReference>
<keyword evidence="5 6" id="KW-0472">Membrane</keyword>
<protein>
    <recommendedName>
        <fullName evidence="7">Major facilitator superfamily (MFS) profile domain-containing protein</fullName>
    </recommendedName>
</protein>
<name>A0A3D8QFV5_9HELO</name>
<keyword evidence="2" id="KW-0813">Transport</keyword>
<accession>A0A3D8QFV5</accession>
<dbReference type="GO" id="GO:0022857">
    <property type="term" value="F:transmembrane transporter activity"/>
    <property type="evidence" value="ECO:0007669"/>
    <property type="project" value="InterPro"/>
</dbReference>
<feature type="domain" description="Major facilitator superfamily (MFS) profile" evidence="7">
    <location>
        <begin position="51"/>
        <end position="463"/>
    </location>
</feature>
<dbReference type="InterPro" id="IPR011701">
    <property type="entry name" value="MFS"/>
</dbReference>
<feature type="transmembrane region" description="Helical" evidence="6">
    <location>
        <begin position="320"/>
        <end position="337"/>
    </location>
</feature>
<evidence type="ECO:0000259" key="7">
    <source>
        <dbReference type="PROSITE" id="PS50850"/>
    </source>
</evidence>
<dbReference type="AlphaFoldDB" id="A0A3D8QFV5"/>
<feature type="transmembrane region" description="Helical" evidence="6">
    <location>
        <begin position="177"/>
        <end position="198"/>
    </location>
</feature>
<feature type="transmembrane region" description="Helical" evidence="6">
    <location>
        <begin position="404"/>
        <end position="425"/>
    </location>
</feature>
<reference evidence="8 9" key="1">
    <citation type="journal article" date="2018" name="IMA Fungus">
        <title>IMA Genome-F 9: Draft genome sequence of Annulohypoxylon stygium, Aspergillus mulundensis, Berkeleyomyces basicola (syn. Thielaviopsis basicola), Ceratocystis smalleyi, two Cercospora beticola strains, Coleophoma cylindrospora, Fusarium fracticaudum, Phialophora cf. hyalina, and Morchella septimelata.</title>
        <authorList>
            <person name="Wingfield B.D."/>
            <person name="Bills G.F."/>
            <person name="Dong Y."/>
            <person name="Huang W."/>
            <person name="Nel W.J."/>
            <person name="Swalarsk-Parry B.S."/>
            <person name="Vaghefi N."/>
            <person name="Wilken P.M."/>
            <person name="An Z."/>
            <person name="de Beer Z.W."/>
            <person name="De Vos L."/>
            <person name="Chen L."/>
            <person name="Duong T.A."/>
            <person name="Gao Y."/>
            <person name="Hammerbacher A."/>
            <person name="Kikkert J.R."/>
            <person name="Li Y."/>
            <person name="Li H."/>
            <person name="Li K."/>
            <person name="Li Q."/>
            <person name="Liu X."/>
            <person name="Ma X."/>
            <person name="Naidoo K."/>
            <person name="Pethybridge S.J."/>
            <person name="Sun J."/>
            <person name="Steenkamp E.T."/>
            <person name="van der Nest M.A."/>
            <person name="van Wyk S."/>
            <person name="Wingfield M.J."/>
            <person name="Xiong C."/>
            <person name="Yue Q."/>
            <person name="Zhang X."/>
        </authorList>
    </citation>
    <scope>NUCLEOTIDE SEQUENCE [LARGE SCALE GENOMIC DNA]</scope>
    <source>
        <strain evidence="8 9">BP6252</strain>
    </source>
</reference>
<evidence type="ECO:0000256" key="6">
    <source>
        <dbReference type="SAM" id="Phobius"/>
    </source>
</evidence>
<dbReference type="GO" id="GO:0016020">
    <property type="term" value="C:membrane"/>
    <property type="evidence" value="ECO:0007669"/>
    <property type="project" value="UniProtKB-SubCell"/>
</dbReference>
<sequence length="489" mass="53887">MSASPEKDKKVPMGVAYPVQDEAAEIGASSQGIYIDPDKEKAAFRKFDKYVVPVSFIFMLLCALDRNNLGNARVFGFDEDLGLHGRQFGNINTFSALTTMLFEVPWVLAVRRFGANKTLGAAFCIWSASTLGTAFVQNYGQAIVCRMLVNAAGGGLEQCFAYLFSTIYPRKEIGKRIITNNLAMCCSGAFGGLFAWAIQQMGTRNGLAAWRWLFIIEFCITIGIGGICWVFLPSTAETAWFLSPKEKEIMRLRKERDTLYRGAEKFDRRWIRIALLDPFVWLIGIAFFTSSVAINGFNVFLPTILAGLGFANLHVNYMTIPVYITGAISLVTVVYLSDRFKRRGLCIIGCLIPVIIGYLIAVGTPNKQAGYAAMFILVLGIYPTSTLVVSWIAGTLAPDDKRAFGMPFASSIGNLSNFVSSQLYPTQQGPRYIQGNAVSAGLNVVAAFLYGTCWFILRTRNIKKEKLRAEGATTNGLEGDKALDHTYIL</sequence>
<keyword evidence="9" id="KW-1185">Reference proteome</keyword>
<feature type="transmembrane region" description="Helical" evidence="6">
    <location>
        <begin position="210"/>
        <end position="232"/>
    </location>
</feature>
<feature type="transmembrane region" description="Helical" evidence="6">
    <location>
        <begin position="369"/>
        <end position="392"/>
    </location>
</feature>
<evidence type="ECO:0000313" key="8">
    <source>
        <dbReference type="EMBL" id="RDW60568.1"/>
    </source>
</evidence>
<feature type="transmembrane region" description="Helical" evidence="6">
    <location>
        <begin position="279"/>
        <end position="300"/>
    </location>
</feature>
<dbReference type="InterPro" id="IPR020846">
    <property type="entry name" value="MFS_dom"/>
</dbReference>
<evidence type="ECO:0000256" key="4">
    <source>
        <dbReference type="ARBA" id="ARBA00022989"/>
    </source>
</evidence>
<keyword evidence="3 6" id="KW-0812">Transmembrane</keyword>
<feature type="transmembrane region" description="Helical" evidence="6">
    <location>
        <begin position="437"/>
        <end position="457"/>
    </location>
</feature>
<keyword evidence="4 6" id="KW-1133">Transmembrane helix</keyword>
<feature type="transmembrane region" description="Helical" evidence="6">
    <location>
        <begin position="344"/>
        <end position="363"/>
    </location>
</feature>
<evidence type="ECO:0000256" key="1">
    <source>
        <dbReference type="ARBA" id="ARBA00004141"/>
    </source>
</evidence>
<organism evidence="8 9">
    <name type="scientific">Coleophoma cylindrospora</name>
    <dbReference type="NCBI Taxonomy" id="1849047"/>
    <lineage>
        <taxon>Eukaryota</taxon>
        <taxon>Fungi</taxon>
        <taxon>Dikarya</taxon>
        <taxon>Ascomycota</taxon>
        <taxon>Pezizomycotina</taxon>
        <taxon>Leotiomycetes</taxon>
        <taxon>Helotiales</taxon>
        <taxon>Dermateaceae</taxon>
        <taxon>Coleophoma</taxon>
    </lineage>
</organism>
<evidence type="ECO:0000256" key="5">
    <source>
        <dbReference type="ARBA" id="ARBA00023136"/>
    </source>
</evidence>
<proteinExistence type="predicted"/>
<dbReference type="Proteomes" id="UP000256645">
    <property type="component" value="Unassembled WGS sequence"/>
</dbReference>
<dbReference type="PANTHER" id="PTHR43791">
    <property type="entry name" value="PERMEASE-RELATED"/>
    <property type="match status" value="1"/>
</dbReference>
<dbReference type="PANTHER" id="PTHR43791:SF24">
    <property type="entry name" value="NICOTINIC ACID PLASMA MEMBRANE TRANSPORTER"/>
    <property type="match status" value="1"/>
</dbReference>
<gene>
    <name evidence="8" type="ORF">BP6252_11951</name>
</gene>
<evidence type="ECO:0000256" key="2">
    <source>
        <dbReference type="ARBA" id="ARBA00022448"/>
    </source>
</evidence>
<dbReference type="Pfam" id="PF07690">
    <property type="entry name" value="MFS_1"/>
    <property type="match status" value="1"/>
</dbReference>
<dbReference type="OrthoDB" id="2962993at2759"/>
<evidence type="ECO:0000313" key="9">
    <source>
        <dbReference type="Proteomes" id="UP000256645"/>
    </source>
</evidence>
<comment type="caution">
    <text evidence="8">The sequence shown here is derived from an EMBL/GenBank/DDBJ whole genome shotgun (WGS) entry which is preliminary data.</text>
</comment>
<dbReference type="InterPro" id="IPR036259">
    <property type="entry name" value="MFS_trans_sf"/>
</dbReference>
<dbReference type="SUPFAM" id="SSF103473">
    <property type="entry name" value="MFS general substrate transporter"/>
    <property type="match status" value="1"/>
</dbReference>
<dbReference type="EMBL" id="PDLM01000015">
    <property type="protein sequence ID" value="RDW60568.1"/>
    <property type="molecule type" value="Genomic_DNA"/>
</dbReference>
<dbReference type="Gene3D" id="1.20.1250.20">
    <property type="entry name" value="MFS general substrate transporter like domains"/>
    <property type="match status" value="2"/>
</dbReference>
<dbReference type="PROSITE" id="PS50850">
    <property type="entry name" value="MFS"/>
    <property type="match status" value="1"/>
</dbReference>
<evidence type="ECO:0000256" key="3">
    <source>
        <dbReference type="ARBA" id="ARBA00022692"/>
    </source>
</evidence>
<comment type="subcellular location">
    <subcellularLocation>
        <location evidence="1">Membrane</location>
        <topology evidence="1">Multi-pass membrane protein</topology>
    </subcellularLocation>
</comment>